<sequence length="197" mass="22604">MNDLELNSPNSGVLGVRSSCPSLADDLSFISTSPVQLQRLLDVAYSYSCKWRFKFNASKSCVLTFSAKCNNQKSEFLWHHGQTELPQKESYNHLGITINSKCKLSVAISDAYKKEIDTRKLLFFGRICRLDYDALPKKIFLTRLMSFMLRMSDKQKGFIPDIITILHRYDLADYLQKWLFNGTSQQKAPGKKLSDEL</sequence>
<dbReference type="Proteomes" id="UP000005408">
    <property type="component" value="Unassembled WGS sequence"/>
</dbReference>
<accession>A0A8W8KDP5</accession>
<proteinExistence type="predicted"/>
<protein>
    <recommendedName>
        <fullName evidence="3">Reverse transcriptase domain-containing protein</fullName>
    </recommendedName>
</protein>
<evidence type="ECO:0000313" key="1">
    <source>
        <dbReference type="EnsemblMetazoa" id="G23169.1:cds"/>
    </source>
</evidence>
<dbReference type="EnsemblMetazoa" id="G23169.1">
    <property type="protein sequence ID" value="G23169.1:cds"/>
    <property type="gene ID" value="G23169"/>
</dbReference>
<dbReference type="AlphaFoldDB" id="A0A8W8KDP5"/>
<name>A0A8W8KDP5_MAGGI</name>
<reference evidence="1" key="1">
    <citation type="submission" date="2022-08" db="UniProtKB">
        <authorList>
            <consortium name="EnsemblMetazoa"/>
        </authorList>
    </citation>
    <scope>IDENTIFICATION</scope>
    <source>
        <strain evidence="1">05x7-T-G4-1.051#20</strain>
    </source>
</reference>
<organism evidence="1 2">
    <name type="scientific">Magallana gigas</name>
    <name type="common">Pacific oyster</name>
    <name type="synonym">Crassostrea gigas</name>
    <dbReference type="NCBI Taxonomy" id="29159"/>
    <lineage>
        <taxon>Eukaryota</taxon>
        <taxon>Metazoa</taxon>
        <taxon>Spiralia</taxon>
        <taxon>Lophotrochozoa</taxon>
        <taxon>Mollusca</taxon>
        <taxon>Bivalvia</taxon>
        <taxon>Autobranchia</taxon>
        <taxon>Pteriomorphia</taxon>
        <taxon>Ostreida</taxon>
        <taxon>Ostreoidea</taxon>
        <taxon>Ostreidae</taxon>
        <taxon>Magallana</taxon>
    </lineage>
</organism>
<evidence type="ECO:0000313" key="2">
    <source>
        <dbReference type="Proteomes" id="UP000005408"/>
    </source>
</evidence>
<keyword evidence="2" id="KW-1185">Reference proteome</keyword>
<evidence type="ECO:0008006" key="3">
    <source>
        <dbReference type="Google" id="ProtNLM"/>
    </source>
</evidence>